<protein>
    <recommendedName>
        <fullName evidence="8">Phosphate-specific transport system accessory protein PhoU</fullName>
    </recommendedName>
</protein>
<feature type="domain" description="PhoU" evidence="9">
    <location>
        <begin position="24"/>
        <end position="109"/>
    </location>
</feature>
<sequence>MVASATIPRQIDKELNGLKQKLLVMATTTEEAVQKSVASVLTRNSDLARDVITDDIQINNMELEIEEQAFRLLALRQPVATDLRLIVATMRIATSLERIGDQGVNIAERALELNNAPPIDLPIDLRTLADLSLGMVRTSIDAFVQQDPKLAMQVCVRDTEVDLLDDEYTQKILDTMIHEARWVTRLHHFIIIVRNLERIADLATNIAEDIVFIVEGRVIKHRCEDWYMTAPPA</sequence>
<comment type="subcellular location">
    <subcellularLocation>
        <location evidence="1 8">Cytoplasm</location>
    </subcellularLocation>
</comment>
<evidence type="ECO:0000313" key="10">
    <source>
        <dbReference type="EMBL" id="HGF35302.1"/>
    </source>
</evidence>
<dbReference type="PANTHER" id="PTHR42930:SF3">
    <property type="entry name" value="PHOSPHATE-SPECIFIC TRANSPORT SYSTEM ACCESSORY PROTEIN PHOU"/>
    <property type="match status" value="1"/>
</dbReference>
<dbReference type="FunFam" id="1.20.58.220:FF:000004">
    <property type="entry name" value="Phosphate-specific transport system accessory protein PhoU"/>
    <property type="match status" value="1"/>
</dbReference>
<comment type="similarity">
    <text evidence="2 8">Belongs to the PhoU family.</text>
</comment>
<dbReference type="SUPFAM" id="SSF109755">
    <property type="entry name" value="PhoU-like"/>
    <property type="match status" value="1"/>
</dbReference>
<dbReference type="GO" id="GO:0045936">
    <property type="term" value="P:negative regulation of phosphate metabolic process"/>
    <property type="evidence" value="ECO:0007669"/>
    <property type="project" value="InterPro"/>
</dbReference>
<dbReference type="AlphaFoldDB" id="A0A7C3V4V4"/>
<dbReference type="PIRSF" id="PIRSF003107">
    <property type="entry name" value="PhoU"/>
    <property type="match status" value="1"/>
</dbReference>
<proteinExistence type="inferred from homology"/>
<dbReference type="NCBIfam" id="TIGR02135">
    <property type="entry name" value="phoU_full"/>
    <property type="match status" value="1"/>
</dbReference>
<evidence type="ECO:0000256" key="3">
    <source>
        <dbReference type="ARBA" id="ARBA00011738"/>
    </source>
</evidence>
<keyword evidence="6 8" id="KW-0592">Phosphate transport</keyword>
<evidence type="ECO:0000256" key="7">
    <source>
        <dbReference type="ARBA" id="ARBA00056181"/>
    </source>
</evidence>
<comment type="subunit">
    <text evidence="3 8">Homodimer.</text>
</comment>
<dbReference type="GO" id="GO:0030643">
    <property type="term" value="P:intracellular phosphate ion homeostasis"/>
    <property type="evidence" value="ECO:0007669"/>
    <property type="project" value="InterPro"/>
</dbReference>
<evidence type="ECO:0000256" key="4">
    <source>
        <dbReference type="ARBA" id="ARBA00022448"/>
    </source>
</evidence>
<dbReference type="Gene3D" id="1.20.58.220">
    <property type="entry name" value="Phosphate transport system protein phou homolog 2, domain 2"/>
    <property type="match status" value="2"/>
</dbReference>
<dbReference type="Pfam" id="PF01895">
    <property type="entry name" value="PhoU"/>
    <property type="match status" value="2"/>
</dbReference>
<keyword evidence="4 8" id="KW-0813">Transport</keyword>
<evidence type="ECO:0000256" key="5">
    <source>
        <dbReference type="ARBA" id="ARBA00022490"/>
    </source>
</evidence>
<dbReference type="GO" id="GO:0005737">
    <property type="term" value="C:cytoplasm"/>
    <property type="evidence" value="ECO:0007669"/>
    <property type="project" value="UniProtKB-SubCell"/>
</dbReference>
<dbReference type="EMBL" id="DTMF01000312">
    <property type="protein sequence ID" value="HGF35302.1"/>
    <property type="molecule type" value="Genomic_DNA"/>
</dbReference>
<dbReference type="GO" id="GO:0006817">
    <property type="term" value="P:phosphate ion transport"/>
    <property type="evidence" value="ECO:0007669"/>
    <property type="project" value="UniProtKB-KW"/>
</dbReference>
<feature type="domain" description="PhoU" evidence="9">
    <location>
        <begin position="125"/>
        <end position="210"/>
    </location>
</feature>
<dbReference type="InterPro" id="IPR028366">
    <property type="entry name" value="PhoU"/>
</dbReference>
<dbReference type="InterPro" id="IPR026022">
    <property type="entry name" value="PhoU_dom"/>
</dbReference>
<evidence type="ECO:0000256" key="6">
    <source>
        <dbReference type="ARBA" id="ARBA00022592"/>
    </source>
</evidence>
<dbReference type="PANTHER" id="PTHR42930">
    <property type="entry name" value="PHOSPHATE-SPECIFIC TRANSPORT SYSTEM ACCESSORY PROTEIN PHOU"/>
    <property type="match status" value="1"/>
</dbReference>
<comment type="function">
    <text evidence="7 8">Plays a role in the regulation of phosphate uptake.</text>
</comment>
<evidence type="ECO:0000256" key="1">
    <source>
        <dbReference type="ARBA" id="ARBA00004496"/>
    </source>
</evidence>
<organism evidence="10">
    <name type="scientific">Desulfobacca acetoxidans</name>
    <dbReference type="NCBI Taxonomy" id="60893"/>
    <lineage>
        <taxon>Bacteria</taxon>
        <taxon>Pseudomonadati</taxon>
        <taxon>Thermodesulfobacteriota</taxon>
        <taxon>Desulfobaccia</taxon>
        <taxon>Desulfobaccales</taxon>
        <taxon>Desulfobaccaceae</taxon>
        <taxon>Desulfobacca</taxon>
    </lineage>
</organism>
<comment type="caution">
    <text evidence="10">The sequence shown here is derived from an EMBL/GenBank/DDBJ whole genome shotgun (WGS) entry which is preliminary data.</text>
</comment>
<evidence type="ECO:0000256" key="8">
    <source>
        <dbReference type="PIRNR" id="PIRNR003107"/>
    </source>
</evidence>
<evidence type="ECO:0000256" key="2">
    <source>
        <dbReference type="ARBA" id="ARBA00008107"/>
    </source>
</evidence>
<keyword evidence="5 8" id="KW-0963">Cytoplasm</keyword>
<accession>A0A7C3V4V4</accession>
<gene>
    <name evidence="10" type="primary">phoU</name>
    <name evidence="10" type="ORF">ENW96_13145</name>
</gene>
<reference evidence="10" key="1">
    <citation type="journal article" date="2020" name="mSystems">
        <title>Genome- and Community-Level Interaction Insights into Carbon Utilization and Element Cycling Functions of Hydrothermarchaeota in Hydrothermal Sediment.</title>
        <authorList>
            <person name="Zhou Z."/>
            <person name="Liu Y."/>
            <person name="Xu W."/>
            <person name="Pan J."/>
            <person name="Luo Z.H."/>
            <person name="Li M."/>
        </authorList>
    </citation>
    <scope>NUCLEOTIDE SEQUENCE [LARGE SCALE GENOMIC DNA]</scope>
    <source>
        <strain evidence="10">SpSt-897</strain>
    </source>
</reference>
<evidence type="ECO:0000259" key="9">
    <source>
        <dbReference type="Pfam" id="PF01895"/>
    </source>
</evidence>
<dbReference type="InterPro" id="IPR038078">
    <property type="entry name" value="PhoU-like_sf"/>
</dbReference>
<name>A0A7C3V4V4_9BACT</name>